<name>A0A834H3P4_RHOSS</name>
<dbReference type="InterPro" id="IPR011990">
    <property type="entry name" value="TPR-like_helical_dom_sf"/>
</dbReference>
<gene>
    <name evidence="1" type="ORF">RHSIM_Rhsim04G0226300</name>
</gene>
<protein>
    <submittedName>
        <fullName evidence="1">Uncharacterized protein</fullName>
    </submittedName>
</protein>
<comment type="caution">
    <text evidence="1">The sequence shown here is derived from an EMBL/GenBank/DDBJ whole genome shotgun (WGS) entry which is preliminary data.</text>
</comment>
<reference evidence="1" key="1">
    <citation type="submission" date="2019-11" db="EMBL/GenBank/DDBJ databases">
        <authorList>
            <person name="Liu Y."/>
            <person name="Hou J."/>
            <person name="Li T.-Q."/>
            <person name="Guan C.-H."/>
            <person name="Wu X."/>
            <person name="Wu H.-Z."/>
            <person name="Ling F."/>
            <person name="Zhang R."/>
            <person name="Shi X.-G."/>
            <person name="Ren J.-P."/>
            <person name="Chen E.-F."/>
            <person name="Sun J.-M."/>
        </authorList>
    </citation>
    <scope>NUCLEOTIDE SEQUENCE</scope>
    <source>
        <strain evidence="1">Adult_tree_wgs_1</strain>
        <tissue evidence="1">Leaves</tissue>
    </source>
</reference>
<dbReference type="PANTHER" id="PTHR44203">
    <property type="entry name" value="ETO1-RELATED"/>
    <property type="match status" value="1"/>
</dbReference>
<accession>A0A834H3P4</accession>
<dbReference type="Gene3D" id="1.25.40.10">
    <property type="entry name" value="Tetratricopeptide repeat domain"/>
    <property type="match status" value="1"/>
</dbReference>
<evidence type="ECO:0000313" key="1">
    <source>
        <dbReference type="EMBL" id="KAF7146416.1"/>
    </source>
</evidence>
<keyword evidence="2" id="KW-1185">Reference proteome</keyword>
<organism evidence="1 2">
    <name type="scientific">Rhododendron simsii</name>
    <name type="common">Sims's rhododendron</name>
    <dbReference type="NCBI Taxonomy" id="118357"/>
    <lineage>
        <taxon>Eukaryota</taxon>
        <taxon>Viridiplantae</taxon>
        <taxon>Streptophyta</taxon>
        <taxon>Embryophyta</taxon>
        <taxon>Tracheophyta</taxon>
        <taxon>Spermatophyta</taxon>
        <taxon>Magnoliopsida</taxon>
        <taxon>eudicotyledons</taxon>
        <taxon>Gunneridae</taxon>
        <taxon>Pentapetalae</taxon>
        <taxon>asterids</taxon>
        <taxon>Ericales</taxon>
        <taxon>Ericaceae</taxon>
        <taxon>Ericoideae</taxon>
        <taxon>Rhodoreae</taxon>
        <taxon>Rhododendron</taxon>
    </lineage>
</organism>
<dbReference type="PANTHER" id="PTHR44203:SF8">
    <property type="entry name" value="ETHYLENE-OVERPRODUCTION PROTEIN 1"/>
    <property type="match status" value="1"/>
</dbReference>
<dbReference type="SUPFAM" id="SSF48452">
    <property type="entry name" value="TPR-like"/>
    <property type="match status" value="1"/>
</dbReference>
<dbReference type="GO" id="GO:0010105">
    <property type="term" value="P:negative regulation of ethylene-activated signaling pathway"/>
    <property type="evidence" value="ECO:0007669"/>
    <property type="project" value="InterPro"/>
</dbReference>
<evidence type="ECO:0000313" key="2">
    <source>
        <dbReference type="Proteomes" id="UP000626092"/>
    </source>
</evidence>
<proteinExistence type="predicted"/>
<dbReference type="OrthoDB" id="1735058at2759"/>
<dbReference type="Proteomes" id="UP000626092">
    <property type="component" value="Unassembled WGS sequence"/>
</dbReference>
<dbReference type="EMBL" id="WJXA01000004">
    <property type="protein sequence ID" value="KAF7146416.1"/>
    <property type="molecule type" value="Genomic_DNA"/>
</dbReference>
<dbReference type="InterPro" id="IPR044631">
    <property type="entry name" value="ETO1-like"/>
</dbReference>
<dbReference type="AlphaFoldDB" id="A0A834H3P4"/>
<sequence>MMDLDTATELDPNLPYPYKYGAVLLMEESNVDAAIQDINRIIGYRVSPDCLELRAWFSISMGDYERAGDHLVELLRHHVQQWNQADCWMQLYDWSSCVDDIGFLAVEHRILAKDPGKSLVCFCQSLYL</sequence>